<dbReference type="InterPro" id="IPR036761">
    <property type="entry name" value="TTHA0802/YceI-like_sf"/>
</dbReference>
<dbReference type="KEGG" id="atm:ANT_15380"/>
<dbReference type="PROSITE" id="PS51257">
    <property type="entry name" value="PROKAR_LIPOPROTEIN"/>
    <property type="match status" value="1"/>
</dbReference>
<dbReference type="InterPro" id="IPR007372">
    <property type="entry name" value="Lipid/polyisoprenoid-bd_YceI"/>
</dbReference>
<reference evidence="4 5" key="1">
    <citation type="submission" date="2010-12" db="EMBL/GenBank/DDBJ databases">
        <title>Whole genome sequence of Anaerolinea thermophila UNI-1.</title>
        <authorList>
            <person name="Narita-Yamada S."/>
            <person name="Kishi E."/>
            <person name="Watanabe Y."/>
            <person name="Takasaki K."/>
            <person name="Ankai A."/>
            <person name="Oguchi A."/>
            <person name="Fukui S."/>
            <person name="Takahashi M."/>
            <person name="Yashiro I."/>
            <person name="Hosoyama A."/>
            <person name="Sekiguchi Y."/>
            <person name="Hanada S."/>
            <person name="Fujita N."/>
        </authorList>
    </citation>
    <scope>NUCLEOTIDE SEQUENCE [LARGE SCALE GENOMIC DNA]</scope>
    <source>
        <strain evidence="5">DSM 14523 / JCM 11388 / NBRC 100420 / UNI-1</strain>
    </source>
</reference>
<dbReference type="STRING" id="926569.ANT_15380"/>
<dbReference type="Pfam" id="PF04264">
    <property type="entry name" value="YceI"/>
    <property type="match status" value="1"/>
</dbReference>
<feature type="domain" description="Lipid/polyisoprenoid-binding YceI-like" evidence="3">
    <location>
        <begin position="80"/>
        <end position="243"/>
    </location>
</feature>
<dbReference type="Proteomes" id="UP000008922">
    <property type="component" value="Chromosome"/>
</dbReference>
<dbReference type="PANTHER" id="PTHR34406:SF1">
    <property type="entry name" value="PROTEIN YCEI"/>
    <property type="match status" value="1"/>
</dbReference>
<feature type="signal peptide" evidence="2">
    <location>
        <begin position="1"/>
        <end position="18"/>
    </location>
</feature>
<dbReference type="InParanoid" id="E8N552"/>
<evidence type="ECO:0000256" key="2">
    <source>
        <dbReference type="SAM" id="SignalP"/>
    </source>
</evidence>
<proteinExistence type="inferred from homology"/>
<keyword evidence="2" id="KW-0732">Signal</keyword>
<dbReference type="RefSeq" id="WP_013559948.1">
    <property type="nucleotide sequence ID" value="NC_014960.1"/>
</dbReference>
<name>E8N552_ANATU</name>
<protein>
    <recommendedName>
        <fullName evidence="3">Lipid/polyisoprenoid-binding YceI-like domain-containing protein</fullName>
    </recommendedName>
</protein>
<evidence type="ECO:0000259" key="3">
    <source>
        <dbReference type="SMART" id="SM00867"/>
    </source>
</evidence>
<dbReference type="PANTHER" id="PTHR34406">
    <property type="entry name" value="PROTEIN YCEI"/>
    <property type="match status" value="1"/>
</dbReference>
<sequence>MKKITGCLLFLVSFMVLITGCVSGSSSSQVNSTLPVLTSTPVVQTPVIEEYLPATTAENNTGKDRFPVKFVIDSQNSVISYTVDETFLNQNNRLATAVGKTSEITGELEIDLRNPSNISFGEFVVNIQTLRSDSSRRDSAIQNRWLESAKFPLARFNVREVKDFPQDPKENETIKFQIIGELTIRETTRPVTWDVSAMLKGDQILGKATTFIYMADWGIEPPSIAGVLTVKDGVTLNLEFAFLKQ</sequence>
<dbReference type="OrthoDB" id="153595at2"/>
<organism evidence="4 5">
    <name type="scientific">Anaerolinea thermophila (strain DSM 14523 / JCM 11388 / NBRC 100420 / UNI-1)</name>
    <dbReference type="NCBI Taxonomy" id="926569"/>
    <lineage>
        <taxon>Bacteria</taxon>
        <taxon>Bacillati</taxon>
        <taxon>Chloroflexota</taxon>
        <taxon>Anaerolineae</taxon>
        <taxon>Anaerolineales</taxon>
        <taxon>Anaerolineaceae</taxon>
        <taxon>Anaerolinea</taxon>
    </lineage>
</organism>
<feature type="chain" id="PRO_5003228642" description="Lipid/polyisoprenoid-binding YceI-like domain-containing protein" evidence="2">
    <location>
        <begin position="19"/>
        <end position="245"/>
    </location>
</feature>
<dbReference type="eggNOG" id="COG2353">
    <property type="taxonomic scope" value="Bacteria"/>
</dbReference>
<dbReference type="Gene3D" id="2.40.128.110">
    <property type="entry name" value="Lipid/polyisoprenoid-binding, YceI-like"/>
    <property type="match status" value="1"/>
</dbReference>
<comment type="similarity">
    <text evidence="1">Belongs to the UPF0312 family.</text>
</comment>
<evidence type="ECO:0000313" key="4">
    <source>
        <dbReference type="EMBL" id="BAJ63566.1"/>
    </source>
</evidence>
<dbReference type="AlphaFoldDB" id="E8N552"/>
<evidence type="ECO:0000313" key="5">
    <source>
        <dbReference type="Proteomes" id="UP000008922"/>
    </source>
</evidence>
<dbReference type="EMBL" id="AP012029">
    <property type="protein sequence ID" value="BAJ63566.1"/>
    <property type="molecule type" value="Genomic_DNA"/>
</dbReference>
<keyword evidence="5" id="KW-1185">Reference proteome</keyword>
<dbReference type="HOGENOM" id="CLU_1131754_0_0_0"/>
<accession>E8N552</accession>
<dbReference type="SMART" id="SM00867">
    <property type="entry name" value="YceI"/>
    <property type="match status" value="1"/>
</dbReference>
<evidence type="ECO:0000256" key="1">
    <source>
        <dbReference type="ARBA" id="ARBA00008812"/>
    </source>
</evidence>
<dbReference type="SUPFAM" id="SSF101874">
    <property type="entry name" value="YceI-like"/>
    <property type="match status" value="1"/>
</dbReference>
<gene>
    <name evidence="4" type="ordered locus">ANT_15380</name>
</gene>